<sequence length="482" mass="52124">MSFFVLSLLSSIFLSSVVAAPLSSSSAVQLDLVGKRRPLHKRDEFGVFGNGSLGLRNNRDIDYRCNVTLGGRAYQVEIDSGSTDLWVDTQGLDPPGTVDTDILMDIFFGGGDVHGSIHTVQMDFNGFTIDDQAYLNVFENNEGISGIIGLGPSLGEASEIREKSQGEGFKGDPPLDRIFQQNPTMDRILTLYLSRDATVENIQADQFPAQLTIGKVIPGLEAIQNAPKLPVVVNQFGLQHWETLLDANGIIGPNGQRINTKTVVQDSSDGGSPEQLRIIFDSGFTVPQLPRDVFDAIYKDIPGAQFIEDGTTLNENLTSQNFYRIPCDQEVTVSFVFSGQEFPISAIDLNRDKQFKDSNGTEICISGFGQSEPSEGIDAILGEGFLRNTYILFNFGNFVGGSSSNVANPYIQLLSINDKTKIHTDFVNARLGGNDPNNNSNPTGNTDSTDNHNDDNSSLSHGPRALAVGMSAIAALVTLLGS</sequence>
<dbReference type="Pfam" id="PF00026">
    <property type="entry name" value="Asp"/>
    <property type="match status" value="1"/>
</dbReference>
<dbReference type="EMBL" id="JBANRG010000003">
    <property type="protein sequence ID" value="KAK7469155.1"/>
    <property type="molecule type" value="Genomic_DNA"/>
</dbReference>
<dbReference type="CDD" id="cd05471">
    <property type="entry name" value="pepsin_like"/>
    <property type="match status" value="1"/>
</dbReference>
<feature type="compositionally biased region" description="Low complexity" evidence="2">
    <location>
        <begin position="432"/>
        <end position="448"/>
    </location>
</feature>
<keyword evidence="3" id="KW-0732">Signal</keyword>
<feature type="chain" id="PRO_5046812005" description="Peptidase A1 domain-containing protein" evidence="3">
    <location>
        <begin position="20"/>
        <end position="482"/>
    </location>
</feature>
<evidence type="ECO:0000259" key="4">
    <source>
        <dbReference type="PROSITE" id="PS51767"/>
    </source>
</evidence>
<dbReference type="Gene3D" id="2.40.70.10">
    <property type="entry name" value="Acid Proteases"/>
    <property type="match status" value="2"/>
</dbReference>
<organism evidence="5 6">
    <name type="scientific">Marasmiellus scandens</name>
    <dbReference type="NCBI Taxonomy" id="2682957"/>
    <lineage>
        <taxon>Eukaryota</taxon>
        <taxon>Fungi</taxon>
        <taxon>Dikarya</taxon>
        <taxon>Basidiomycota</taxon>
        <taxon>Agaricomycotina</taxon>
        <taxon>Agaricomycetes</taxon>
        <taxon>Agaricomycetidae</taxon>
        <taxon>Agaricales</taxon>
        <taxon>Marasmiineae</taxon>
        <taxon>Omphalotaceae</taxon>
        <taxon>Marasmiellus</taxon>
    </lineage>
</organism>
<dbReference type="Proteomes" id="UP001498398">
    <property type="component" value="Unassembled WGS sequence"/>
</dbReference>
<name>A0ABR1JYJ8_9AGAR</name>
<proteinExistence type="inferred from homology"/>
<evidence type="ECO:0000313" key="6">
    <source>
        <dbReference type="Proteomes" id="UP001498398"/>
    </source>
</evidence>
<evidence type="ECO:0000313" key="5">
    <source>
        <dbReference type="EMBL" id="KAK7469155.1"/>
    </source>
</evidence>
<dbReference type="PROSITE" id="PS51767">
    <property type="entry name" value="PEPTIDASE_A1"/>
    <property type="match status" value="1"/>
</dbReference>
<feature type="region of interest" description="Disordered" evidence="2">
    <location>
        <begin position="428"/>
        <end position="461"/>
    </location>
</feature>
<dbReference type="PANTHER" id="PTHR47966">
    <property type="entry name" value="BETA-SITE APP-CLEAVING ENZYME, ISOFORM A-RELATED"/>
    <property type="match status" value="1"/>
</dbReference>
<dbReference type="InterPro" id="IPR021109">
    <property type="entry name" value="Peptidase_aspartic_dom_sf"/>
</dbReference>
<dbReference type="PANTHER" id="PTHR47966:SF51">
    <property type="entry name" value="BETA-SITE APP-CLEAVING ENZYME, ISOFORM A-RELATED"/>
    <property type="match status" value="1"/>
</dbReference>
<gene>
    <name evidence="5" type="ORF">VKT23_003645</name>
</gene>
<comment type="caution">
    <text evidence="5">The sequence shown here is derived from an EMBL/GenBank/DDBJ whole genome shotgun (WGS) entry which is preliminary data.</text>
</comment>
<dbReference type="InterPro" id="IPR001461">
    <property type="entry name" value="Aspartic_peptidase_A1"/>
</dbReference>
<feature type="signal peptide" evidence="3">
    <location>
        <begin position="1"/>
        <end position="19"/>
    </location>
</feature>
<dbReference type="InterPro" id="IPR033121">
    <property type="entry name" value="PEPTIDASE_A1"/>
</dbReference>
<dbReference type="SUPFAM" id="SSF50630">
    <property type="entry name" value="Acid proteases"/>
    <property type="match status" value="1"/>
</dbReference>
<keyword evidence="6" id="KW-1185">Reference proteome</keyword>
<accession>A0ABR1JYJ8</accession>
<protein>
    <recommendedName>
        <fullName evidence="4">Peptidase A1 domain-containing protein</fullName>
    </recommendedName>
</protein>
<evidence type="ECO:0000256" key="2">
    <source>
        <dbReference type="SAM" id="MobiDB-lite"/>
    </source>
</evidence>
<evidence type="ECO:0000256" key="1">
    <source>
        <dbReference type="ARBA" id="ARBA00007447"/>
    </source>
</evidence>
<feature type="domain" description="Peptidase A1" evidence="4">
    <location>
        <begin position="63"/>
        <end position="403"/>
    </location>
</feature>
<dbReference type="InterPro" id="IPR034164">
    <property type="entry name" value="Pepsin-like_dom"/>
</dbReference>
<comment type="similarity">
    <text evidence="1">Belongs to the peptidase A1 family.</text>
</comment>
<reference evidence="5 6" key="1">
    <citation type="submission" date="2024-01" db="EMBL/GenBank/DDBJ databases">
        <title>A draft genome for the cacao thread blight pathogen Marasmiellus scandens.</title>
        <authorList>
            <person name="Baruah I.K."/>
            <person name="Leung J."/>
            <person name="Bukari Y."/>
            <person name="Amoako-Attah I."/>
            <person name="Meinhardt L.W."/>
            <person name="Bailey B.A."/>
            <person name="Cohen S.P."/>
        </authorList>
    </citation>
    <scope>NUCLEOTIDE SEQUENCE [LARGE SCALE GENOMIC DNA]</scope>
    <source>
        <strain evidence="5 6">GH-19</strain>
    </source>
</reference>
<evidence type="ECO:0000256" key="3">
    <source>
        <dbReference type="SAM" id="SignalP"/>
    </source>
</evidence>